<gene>
    <name evidence="2" type="ORF">NE857_28305</name>
</gene>
<dbReference type="InterPro" id="IPR010982">
    <property type="entry name" value="Lambda_DNA-bd_dom_sf"/>
</dbReference>
<dbReference type="InterPro" id="IPR001387">
    <property type="entry name" value="Cro/C1-type_HTH"/>
</dbReference>
<dbReference type="SMART" id="SM00530">
    <property type="entry name" value="HTH_XRE"/>
    <property type="match status" value="1"/>
</dbReference>
<evidence type="ECO:0000313" key="3">
    <source>
        <dbReference type="Proteomes" id="UP001055940"/>
    </source>
</evidence>
<dbReference type="CDD" id="cd00093">
    <property type="entry name" value="HTH_XRE"/>
    <property type="match status" value="1"/>
</dbReference>
<dbReference type="PROSITE" id="PS50943">
    <property type="entry name" value="HTH_CROC1"/>
    <property type="match status" value="1"/>
</dbReference>
<feature type="domain" description="HTH cro/C1-type" evidence="1">
    <location>
        <begin position="17"/>
        <end position="71"/>
    </location>
</feature>
<dbReference type="Proteomes" id="UP001055940">
    <property type="component" value="Chromosome"/>
</dbReference>
<dbReference type="SUPFAM" id="SSF47413">
    <property type="entry name" value="lambda repressor-like DNA-binding domains"/>
    <property type="match status" value="1"/>
</dbReference>
<proteinExistence type="predicted"/>
<accession>A0ABY5D5X8</accession>
<protein>
    <submittedName>
        <fullName evidence="2">Helix-turn-helix domain-containing protein</fullName>
    </submittedName>
</protein>
<evidence type="ECO:0000259" key="1">
    <source>
        <dbReference type="PROSITE" id="PS50943"/>
    </source>
</evidence>
<reference evidence="2" key="1">
    <citation type="submission" date="2022-06" db="EMBL/GenBank/DDBJ databases">
        <authorList>
            <person name="Ping M."/>
        </authorList>
    </citation>
    <scope>NUCLEOTIDE SEQUENCE</scope>
    <source>
        <strain evidence="2">JCM11759T</strain>
    </source>
</reference>
<organism evidence="2 3">
    <name type="scientific">Nocardiopsis exhalans</name>
    <dbReference type="NCBI Taxonomy" id="163604"/>
    <lineage>
        <taxon>Bacteria</taxon>
        <taxon>Bacillati</taxon>
        <taxon>Actinomycetota</taxon>
        <taxon>Actinomycetes</taxon>
        <taxon>Streptosporangiales</taxon>
        <taxon>Nocardiopsidaceae</taxon>
        <taxon>Nocardiopsis</taxon>
    </lineage>
</organism>
<name>A0ABY5D5X8_9ACTN</name>
<dbReference type="Pfam" id="PF19054">
    <property type="entry name" value="DUF5753"/>
    <property type="match status" value="1"/>
</dbReference>
<dbReference type="Pfam" id="PF13560">
    <property type="entry name" value="HTH_31"/>
    <property type="match status" value="1"/>
</dbReference>
<dbReference type="EMBL" id="CP099837">
    <property type="protein sequence ID" value="USY19131.1"/>
    <property type="molecule type" value="Genomic_DNA"/>
</dbReference>
<evidence type="ECO:0000313" key="2">
    <source>
        <dbReference type="EMBL" id="USY19131.1"/>
    </source>
</evidence>
<sequence length="288" mass="32170">MAEASPTVARRILAKALRERREAARITGGKAAGHAGMHAGTLSRVESASTRIQPGTAQLLMRFYGASDEECEAAFQLAHLARRKGWWRSYKSVPKWFEPYLGLEADAVFLRGYQDQLLPELFQTEEYAHLVAQASIPALSEVEVRERVEICLKRQERLTGLNPLRLDVVMSESALRLEVGGATTMKPQLSSLLERCDLPNVTCRIFPYSAGAFPHQSGSFTSLSFEEESQLGFSFGEVVYQGHEAGASYLEDEDTTTRFRAIFENLRDRALSEDGSRALIERVLTEYS</sequence>
<keyword evidence="3" id="KW-1185">Reference proteome</keyword>
<dbReference type="InterPro" id="IPR043917">
    <property type="entry name" value="DUF5753"/>
</dbReference>
<dbReference type="Gene3D" id="1.10.260.40">
    <property type="entry name" value="lambda repressor-like DNA-binding domains"/>
    <property type="match status" value="1"/>
</dbReference>